<dbReference type="EMBL" id="MW408699">
    <property type="protein sequence ID" value="QRC77957.1"/>
    <property type="molecule type" value="Genomic_DNA"/>
</dbReference>
<keyword evidence="4" id="KW-0138">CF(0)</keyword>
<accession>A0A888YUW0</accession>
<evidence type="ECO:0000256" key="6">
    <source>
        <dbReference type="ARBA" id="ARBA00022781"/>
    </source>
</evidence>
<dbReference type="GO" id="GO:0045259">
    <property type="term" value="C:proton-transporting ATP synthase complex"/>
    <property type="evidence" value="ECO:0007669"/>
    <property type="project" value="UniProtKB-KW"/>
</dbReference>
<evidence type="ECO:0000256" key="5">
    <source>
        <dbReference type="ARBA" id="ARBA00022692"/>
    </source>
</evidence>
<dbReference type="InterPro" id="IPR035908">
    <property type="entry name" value="F0_ATP_A_sf"/>
</dbReference>
<keyword evidence="8" id="KW-0406">Ion transport</keyword>
<evidence type="ECO:0000256" key="4">
    <source>
        <dbReference type="ARBA" id="ARBA00022547"/>
    </source>
</evidence>
<keyword evidence="7 12" id="KW-1133">Transmembrane helix</keyword>
<dbReference type="GO" id="GO:0005743">
    <property type="term" value="C:mitochondrial inner membrane"/>
    <property type="evidence" value="ECO:0007669"/>
    <property type="project" value="UniProtKB-SubCell"/>
</dbReference>
<dbReference type="PRINTS" id="PR00123">
    <property type="entry name" value="ATPASEA"/>
</dbReference>
<feature type="transmembrane region" description="Helical" evidence="12">
    <location>
        <begin position="164"/>
        <end position="188"/>
    </location>
</feature>
<comment type="similarity">
    <text evidence="2">Belongs to the ATPase A chain family.</text>
</comment>
<proteinExistence type="inferred from homology"/>
<dbReference type="SUPFAM" id="SSF81336">
    <property type="entry name" value="F1F0 ATP synthase subunit A"/>
    <property type="match status" value="1"/>
</dbReference>
<reference evidence="13" key="1">
    <citation type="submission" date="2020-12" db="EMBL/GenBank/DDBJ databases">
        <authorList>
            <person name="Do T.D."/>
            <person name="Kim C.-B."/>
        </authorList>
    </citation>
    <scope>NUCLEOTIDE SEQUENCE</scope>
</reference>
<keyword evidence="13" id="KW-0496">Mitochondrion</keyword>
<protein>
    <recommendedName>
        <fullName evidence="11">ATP synthase subunit a</fullName>
    </recommendedName>
</protein>
<keyword evidence="9 12" id="KW-0472">Membrane</keyword>
<keyword evidence="10" id="KW-0066">ATP synthesis</keyword>
<evidence type="ECO:0000256" key="1">
    <source>
        <dbReference type="ARBA" id="ARBA00004141"/>
    </source>
</evidence>
<evidence type="ECO:0000256" key="11">
    <source>
        <dbReference type="RuleBase" id="RU004450"/>
    </source>
</evidence>
<name>A0A888YUW0_9GAST</name>
<evidence type="ECO:0000256" key="12">
    <source>
        <dbReference type="SAM" id="Phobius"/>
    </source>
</evidence>
<comment type="subcellular location">
    <subcellularLocation>
        <location evidence="1">Membrane</location>
        <topology evidence="1">Multi-pass membrane protein</topology>
    </subcellularLocation>
    <subcellularLocation>
        <location evidence="11">Mitochondrion inner membrane</location>
        <topology evidence="11">Multi-pass membrane protein</topology>
    </subcellularLocation>
</comment>
<feature type="transmembrane region" description="Helical" evidence="12">
    <location>
        <begin position="20"/>
        <end position="39"/>
    </location>
</feature>
<dbReference type="CDD" id="cd00310">
    <property type="entry name" value="ATP-synt_Fo_a_6"/>
    <property type="match status" value="1"/>
</dbReference>
<dbReference type="RefSeq" id="YP_010121342.1">
    <property type="nucleotide sequence ID" value="NC_056185.1"/>
</dbReference>
<sequence>MMSDLFSSLDCMQAGKLSTFMWLTPIILSSIFAISNTWSQSHAKAMLNMISTNGDTRQKALAGFPLMLFSLIVYLLFLNYVGLIPFAYGPTSNIWISASLAVVFWSSLIFSGWSKFPVESAAHFAPSGAPGALAPLLIVIETASLLIRPITLSVRIIANISAGHIVMGLIASTFASATLASLPFVFMAHIGYNMFEVFVCGIQAYVFTLLVKLYGEEHPV</sequence>
<evidence type="ECO:0000256" key="10">
    <source>
        <dbReference type="ARBA" id="ARBA00023310"/>
    </source>
</evidence>
<organism evidence="13">
    <name type="scientific">Ceratodoris hiroi</name>
    <dbReference type="NCBI Taxonomy" id="1505000"/>
    <lineage>
        <taxon>Eukaryota</taxon>
        <taxon>Metazoa</taxon>
        <taxon>Spiralia</taxon>
        <taxon>Lophotrochozoa</taxon>
        <taxon>Mollusca</taxon>
        <taxon>Gastropoda</taxon>
        <taxon>Heterobranchia</taxon>
        <taxon>Euthyneura</taxon>
        <taxon>Nudipleura</taxon>
        <taxon>Nudibranchia</taxon>
        <taxon>Doridina</taxon>
        <taxon>Anadoridoidea</taxon>
        <taxon>Goniodorididae</taxon>
        <taxon>Goniodoridinae</taxon>
        <taxon>Ceratodoris</taxon>
    </lineage>
</organism>
<dbReference type="Pfam" id="PF00119">
    <property type="entry name" value="ATP-synt_A"/>
    <property type="match status" value="1"/>
</dbReference>
<dbReference type="Gene3D" id="1.20.120.220">
    <property type="entry name" value="ATP synthase, F0 complex, subunit A"/>
    <property type="match status" value="1"/>
</dbReference>
<evidence type="ECO:0000256" key="7">
    <source>
        <dbReference type="ARBA" id="ARBA00022989"/>
    </source>
</evidence>
<dbReference type="PANTHER" id="PTHR11410">
    <property type="entry name" value="ATP SYNTHASE SUBUNIT A"/>
    <property type="match status" value="1"/>
</dbReference>
<dbReference type="PANTHER" id="PTHR11410:SF0">
    <property type="entry name" value="ATP SYNTHASE SUBUNIT A"/>
    <property type="match status" value="1"/>
</dbReference>
<keyword evidence="3" id="KW-0813">Transport</keyword>
<dbReference type="InterPro" id="IPR045083">
    <property type="entry name" value="ATP_synth_F0_asu_bact/mt"/>
</dbReference>
<dbReference type="AlphaFoldDB" id="A0A888YUW0"/>
<keyword evidence="6" id="KW-0375">Hydrogen ion transport</keyword>
<evidence type="ECO:0000256" key="3">
    <source>
        <dbReference type="ARBA" id="ARBA00022448"/>
    </source>
</evidence>
<gene>
    <name evidence="13" type="primary">ATP6</name>
</gene>
<keyword evidence="5 12" id="KW-0812">Transmembrane</keyword>
<feature type="transmembrane region" description="Helical" evidence="12">
    <location>
        <begin position="60"/>
        <end position="88"/>
    </location>
</feature>
<feature type="transmembrane region" description="Helical" evidence="12">
    <location>
        <begin position="195"/>
        <end position="215"/>
    </location>
</feature>
<evidence type="ECO:0000313" key="13">
    <source>
        <dbReference type="EMBL" id="QRC77957.1"/>
    </source>
</evidence>
<evidence type="ECO:0000256" key="2">
    <source>
        <dbReference type="ARBA" id="ARBA00006810"/>
    </source>
</evidence>
<dbReference type="InterPro" id="IPR000568">
    <property type="entry name" value="ATP_synth_F0_asu"/>
</dbReference>
<evidence type="ECO:0000256" key="8">
    <source>
        <dbReference type="ARBA" id="ARBA00023065"/>
    </source>
</evidence>
<feature type="transmembrane region" description="Helical" evidence="12">
    <location>
        <begin position="94"/>
        <end position="113"/>
    </location>
</feature>
<geneLocation type="mitochondrion" evidence="13"/>
<dbReference type="GO" id="GO:0046933">
    <property type="term" value="F:proton-transporting ATP synthase activity, rotational mechanism"/>
    <property type="evidence" value="ECO:0007669"/>
    <property type="project" value="TreeGrafter"/>
</dbReference>
<dbReference type="NCBIfam" id="TIGR01131">
    <property type="entry name" value="ATP_synt_6_or_A"/>
    <property type="match status" value="1"/>
</dbReference>
<dbReference type="CTD" id="4508"/>
<evidence type="ECO:0000256" key="9">
    <source>
        <dbReference type="ARBA" id="ARBA00023136"/>
    </source>
</evidence>
<dbReference type="GeneID" id="65323851"/>